<dbReference type="HOGENOM" id="CLU_2023381_0_0_6"/>
<evidence type="ECO:0000313" key="1">
    <source>
        <dbReference type="EMBL" id="EAS46919.1"/>
    </source>
</evidence>
<dbReference type="AlphaFoldDB" id="Q1YRX6"/>
<proteinExistence type="predicted"/>
<accession>Q1YRX6</accession>
<organism evidence="1 2">
    <name type="scientific">gamma proteobacterium HTCC2207</name>
    <dbReference type="NCBI Taxonomy" id="314287"/>
    <lineage>
        <taxon>Bacteria</taxon>
        <taxon>Pseudomonadati</taxon>
        <taxon>Pseudomonadota</taxon>
        <taxon>Gammaproteobacteria</taxon>
        <taxon>Cellvibrionales</taxon>
        <taxon>Porticoccaceae</taxon>
        <taxon>SAR92 clade</taxon>
    </lineage>
</organism>
<dbReference type="Proteomes" id="UP000005555">
    <property type="component" value="Unassembled WGS sequence"/>
</dbReference>
<reference evidence="1 2" key="1">
    <citation type="submission" date="2006-03" db="EMBL/GenBank/DDBJ databases">
        <authorList>
            <person name="Giovannoni S.J."/>
            <person name="Cho J.-C."/>
            <person name="Ferriera S."/>
            <person name="Johnson J."/>
            <person name="Kravitz S."/>
            <person name="Halpern A."/>
            <person name="Remington K."/>
            <person name="Beeson K."/>
            <person name="Tran B."/>
            <person name="Rogers Y.-H."/>
            <person name="Friedman R."/>
            <person name="Venter J.C."/>
        </authorList>
    </citation>
    <scope>NUCLEOTIDE SEQUENCE [LARGE SCALE GENOMIC DNA]</scope>
    <source>
        <strain evidence="1 2">HTCC2207</strain>
    </source>
</reference>
<protein>
    <submittedName>
        <fullName evidence="1">Uncharacterized protein</fullName>
    </submittedName>
</protein>
<name>Q1YRX6_9GAMM</name>
<sequence length="122" mass="13744">MGSLTLLGCANNLSQQNYDLDTYTLGRSAVFTQRKLINEQLKEPAEINTEVRDTLLFNYCDLVARDSIYVSSDNLPQQCKPLDSQQRQCAYDYHICIKACPLRTNDCQSCINRAKRCLAAAG</sequence>
<dbReference type="EMBL" id="AAPI01000004">
    <property type="protein sequence ID" value="EAS46919.1"/>
    <property type="molecule type" value="Genomic_DNA"/>
</dbReference>
<evidence type="ECO:0000313" key="2">
    <source>
        <dbReference type="Proteomes" id="UP000005555"/>
    </source>
</evidence>
<gene>
    <name evidence="1" type="ORF">GB2207_04802</name>
</gene>
<comment type="caution">
    <text evidence="1">The sequence shown here is derived from an EMBL/GenBank/DDBJ whole genome shotgun (WGS) entry which is preliminary data.</text>
</comment>
<keyword evidence="2" id="KW-1185">Reference proteome</keyword>